<dbReference type="InterPro" id="IPR014044">
    <property type="entry name" value="CAP_dom"/>
</dbReference>
<name>A0A494VR55_9SPHI</name>
<dbReference type="EMBL" id="CP032869">
    <property type="protein sequence ID" value="AYL93818.1"/>
    <property type="molecule type" value="Genomic_DNA"/>
</dbReference>
<gene>
    <name evidence="2" type="ORF">HYN43_000245</name>
</gene>
<dbReference type="OrthoDB" id="982527at2"/>
<dbReference type="SUPFAM" id="SSF55797">
    <property type="entry name" value="PR-1-like"/>
    <property type="match status" value="1"/>
</dbReference>
<evidence type="ECO:0000313" key="3">
    <source>
        <dbReference type="Proteomes" id="UP000270046"/>
    </source>
</evidence>
<feature type="domain" description="SCP" evidence="1">
    <location>
        <begin position="40"/>
        <end position="156"/>
    </location>
</feature>
<dbReference type="Pfam" id="PF00188">
    <property type="entry name" value="CAP"/>
    <property type="match status" value="1"/>
</dbReference>
<sequence>MYRPFLPKKGDTPHVLVIGVNNVRHLKQTDQAAFIESTLKLVNKVRANGCSCGVFELPPASPFTWNDTLYNAALAHANDMLKQGYFSHTSKDGRKAADRIRQAGYTQVGFKTFTVGENIAEGQDGLKEVIADWFKSEGHCKNLMNPKFLELGLAQAGGYWVMEFGGRTIFSRTEQEQIKNGELKIEEK</sequence>
<dbReference type="CDD" id="cd05379">
    <property type="entry name" value="CAP_bacterial"/>
    <property type="match status" value="1"/>
</dbReference>
<protein>
    <submittedName>
        <fullName evidence="2">CAP domain-containing protein</fullName>
    </submittedName>
</protein>
<evidence type="ECO:0000259" key="1">
    <source>
        <dbReference type="Pfam" id="PF00188"/>
    </source>
</evidence>
<accession>A0A494VR55</accession>
<proteinExistence type="predicted"/>
<dbReference type="Gene3D" id="3.40.33.10">
    <property type="entry name" value="CAP"/>
    <property type="match status" value="1"/>
</dbReference>
<dbReference type="PANTHER" id="PTHR31157:SF1">
    <property type="entry name" value="SCP DOMAIN-CONTAINING PROTEIN"/>
    <property type="match status" value="1"/>
</dbReference>
<organism evidence="2 3">
    <name type="scientific">Mucilaginibacter celer</name>
    <dbReference type="NCBI Taxonomy" id="2305508"/>
    <lineage>
        <taxon>Bacteria</taxon>
        <taxon>Pseudomonadati</taxon>
        <taxon>Bacteroidota</taxon>
        <taxon>Sphingobacteriia</taxon>
        <taxon>Sphingobacteriales</taxon>
        <taxon>Sphingobacteriaceae</taxon>
        <taxon>Mucilaginibacter</taxon>
    </lineage>
</organism>
<dbReference type="AlphaFoldDB" id="A0A494VR55"/>
<dbReference type="Proteomes" id="UP000270046">
    <property type="component" value="Chromosome"/>
</dbReference>
<dbReference type="InterPro" id="IPR035940">
    <property type="entry name" value="CAP_sf"/>
</dbReference>
<dbReference type="PANTHER" id="PTHR31157">
    <property type="entry name" value="SCP DOMAIN-CONTAINING PROTEIN"/>
    <property type="match status" value="1"/>
</dbReference>
<dbReference type="KEGG" id="muh:HYN43_000245"/>
<evidence type="ECO:0000313" key="2">
    <source>
        <dbReference type="EMBL" id="AYL93818.1"/>
    </source>
</evidence>
<reference evidence="2 3" key="1">
    <citation type="submission" date="2018-10" db="EMBL/GenBank/DDBJ databases">
        <title>Genome sequencing of Mucilaginibacter sp. HYN0043.</title>
        <authorList>
            <person name="Kim M."/>
            <person name="Yi H."/>
        </authorList>
    </citation>
    <scope>NUCLEOTIDE SEQUENCE [LARGE SCALE GENOMIC DNA]</scope>
    <source>
        <strain evidence="2 3">HYN0043</strain>
    </source>
</reference>
<keyword evidence="3" id="KW-1185">Reference proteome</keyword>